<gene>
    <name evidence="2" type="ORF">EHT87_07485</name>
</gene>
<dbReference type="Proteomes" id="UP000274271">
    <property type="component" value="Unassembled WGS sequence"/>
</dbReference>
<feature type="compositionally biased region" description="Polar residues" evidence="1">
    <location>
        <begin position="154"/>
        <end position="191"/>
    </location>
</feature>
<evidence type="ECO:0000313" key="2">
    <source>
        <dbReference type="EMBL" id="RRB18106.1"/>
    </source>
</evidence>
<dbReference type="EMBL" id="RQJP01000001">
    <property type="protein sequence ID" value="RRB18106.1"/>
    <property type="molecule type" value="Genomic_DNA"/>
</dbReference>
<evidence type="ECO:0000313" key="3">
    <source>
        <dbReference type="Proteomes" id="UP000274271"/>
    </source>
</evidence>
<accession>A0A3P1CYP3</accession>
<name>A0A3P1CYP3_9BACT</name>
<keyword evidence="3" id="KW-1185">Reference proteome</keyword>
<dbReference type="RefSeq" id="WP_124905369.1">
    <property type="nucleotide sequence ID" value="NZ_RQJP01000001.1"/>
</dbReference>
<dbReference type="PROSITE" id="PS51257">
    <property type="entry name" value="PROKAR_LIPOPROTEIN"/>
    <property type="match status" value="1"/>
</dbReference>
<sequence length="266" mass="29169">MKKYWTLIPLSLLLACGDSGNKGSTGSNDGGRRVESESDLGRFVSGSRQLSEYYKYGMPCAYVTESFLHSTFDLNEDTPITWNESETTCEASWNSKKQVSLSTTGIRPFESVFHAEYYFDSLYQPAEFAKRLQKRRHAYTGPNPEGTGAESPQPGVTASPSQGTGTTPATALNDSSRTHTGPGAPTSQLNDNEAMRAVPNSFPGMWEKAVWDNRSRTLHILDGQHVFHIMVNHGPTPAADRSKAIKLASILLGEVEVENGTEKPVY</sequence>
<protein>
    <submittedName>
        <fullName evidence="2">Uncharacterized protein</fullName>
    </submittedName>
</protein>
<proteinExistence type="predicted"/>
<organism evidence="2 3">
    <name type="scientific">Larkinella knui</name>
    <dbReference type="NCBI Taxonomy" id="2025310"/>
    <lineage>
        <taxon>Bacteria</taxon>
        <taxon>Pseudomonadati</taxon>
        <taxon>Bacteroidota</taxon>
        <taxon>Cytophagia</taxon>
        <taxon>Cytophagales</taxon>
        <taxon>Spirosomataceae</taxon>
        <taxon>Larkinella</taxon>
    </lineage>
</organism>
<dbReference type="AlphaFoldDB" id="A0A3P1CYP3"/>
<feature type="region of interest" description="Disordered" evidence="1">
    <location>
        <begin position="138"/>
        <end position="193"/>
    </location>
</feature>
<reference evidence="2 3" key="1">
    <citation type="submission" date="2018-11" db="EMBL/GenBank/DDBJ databases">
        <authorList>
            <person name="Zhou Z."/>
            <person name="Wang G."/>
        </authorList>
    </citation>
    <scope>NUCLEOTIDE SEQUENCE [LARGE SCALE GENOMIC DNA]</scope>
    <source>
        <strain evidence="2 3">KCTC42998</strain>
    </source>
</reference>
<comment type="caution">
    <text evidence="2">The sequence shown here is derived from an EMBL/GenBank/DDBJ whole genome shotgun (WGS) entry which is preliminary data.</text>
</comment>
<dbReference type="OrthoDB" id="934672at2"/>
<evidence type="ECO:0000256" key="1">
    <source>
        <dbReference type="SAM" id="MobiDB-lite"/>
    </source>
</evidence>